<dbReference type="Gene3D" id="1.10.287.1080">
    <property type="entry name" value="MazG-like"/>
    <property type="match status" value="1"/>
</dbReference>
<evidence type="ECO:0000313" key="1">
    <source>
        <dbReference type="EMBL" id="AUG88368.1"/>
    </source>
</evidence>
<sequence>MINKVLKMSDKLGNPRTPFEILSKATEELGEVATILNKPNKEHDEPLYSEVCDVINAVVDLAWTHHKDEFNGDRKAFMKVMKKTQKKKLLKWENRFLLWRK</sequence>
<protein>
    <recommendedName>
        <fullName evidence="3">NTP pyrophosphohydrolase MazG putative catalytic core domain-containing protein</fullName>
    </recommendedName>
</protein>
<proteinExistence type="predicted"/>
<evidence type="ECO:0000313" key="2">
    <source>
        <dbReference type="Proteomes" id="UP000240283"/>
    </source>
</evidence>
<dbReference type="SUPFAM" id="SSF101386">
    <property type="entry name" value="all-alpha NTP pyrophosphatases"/>
    <property type="match status" value="1"/>
</dbReference>
<accession>A0A2H5BPV6</accession>
<gene>
    <name evidence="1" type="ORF">VPR_004</name>
</gene>
<dbReference type="Proteomes" id="UP000240283">
    <property type="component" value="Segment"/>
</dbReference>
<keyword evidence="2" id="KW-1185">Reference proteome</keyword>
<evidence type="ECO:0008006" key="3">
    <source>
        <dbReference type="Google" id="ProtNLM"/>
    </source>
</evidence>
<dbReference type="EMBL" id="MG603697">
    <property type="protein sequence ID" value="AUG88368.1"/>
    <property type="molecule type" value="Genomic_DNA"/>
</dbReference>
<organism evidence="1 2">
    <name type="scientific">Vibrio phage Vp_R1</name>
    <dbReference type="NCBI Taxonomy" id="2059867"/>
    <lineage>
        <taxon>Viruses</taxon>
        <taxon>Duplodnaviria</taxon>
        <taxon>Heunggongvirae</taxon>
        <taxon>Uroviricota</taxon>
        <taxon>Caudoviricetes</taxon>
        <taxon>Grimontviridae</taxon>
        <taxon>Dalianvirus</taxon>
        <taxon>Dalianvirus R1</taxon>
    </lineage>
</organism>
<reference evidence="1 2" key="1">
    <citation type="submission" date="2017-12" db="EMBL/GenBank/DDBJ databases">
        <title>Genomic analysis of a novel phage Vp_R1 lytic to Vibrio parahaemolyticus.</title>
        <authorList>
            <person name="Ren H."/>
            <person name="Li Z."/>
        </authorList>
    </citation>
    <scope>NUCLEOTIDE SEQUENCE [LARGE SCALE GENOMIC DNA]</scope>
</reference>
<name>A0A2H5BPV6_9CAUD</name>